<feature type="compositionally biased region" description="Polar residues" evidence="1">
    <location>
        <begin position="242"/>
        <end position="265"/>
    </location>
</feature>
<sequence>MTSVAHGLLANTSVSLPPPPSSTNAALSLPVNLKIPLVDNRGLFGTVTEPSHDEAEEEFLTDVGKETSGPPVANAVRREPSHSPRNSGSPPVSFFEPDSLSPPPQVLRRGRKRKHRCSSVHHPTTPSSTPSPTPVRQQEKVENFQCSDPPVTSSVAAFDLLASVRPINLLPDIPLPVCTSFGVGDLAGATQGSFARFVNSTGLPSFSELGTSECIFSNKTAARQCSSVTESKPPSRCEQKENSQGTETDTPTTAAFDSSDSQNPESISSCRSSASSQPTPLLPDSIKLSFATELFKPVFADPLKPSPLTLPFTSANEKDSTVVVSACAAQQPPITPIKSEATFTLSSCGVFSSLTSFGTAGALCPMEQYVSAGFSRPAPGMTFGSFAGAAAFRSESFSVLAAKARQSESNPPHASSKSLTSGSTAFEAGVVTRPATFSDIAKIARETSTEGGKLDKDKNAVLSDISSSSNASILQASPLTSSSFAFGKNLYAPTTDARPFSSPLNDSSERSLCEVSSSGNEFTVPPNEPLGPTAWGEPKTHSDNALRKGSKSVGRTFRRRGRHNRRRQRPPNATPSDPAVLSIPANEDTEVDAVVDGQPIPPDNSLLAPSGLEVANNSDEPVPGDAEARFVGVDAIKASKESVDKEDVRSQISTSPESKPEGAGDSDFMSSHIFTEATSQRNPVDQPEPQRLPIRLKLKLTPVSTTKPSPATTVSGGGGRIGKLRLRLRDPLGRKKSKT</sequence>
<feature type="compositionally biased region" description="Basic residues" evidence="1">
    <location>
        <begin position="108"/>
        <end position="119"/>
    </location>
</feature>
<dbReference type="Proteomes" id="UP000281553">
    <property type="component" value="Unassembled WGS sequence"/>
</dbReference>
<keyword evidence="3" id="KW-1185">Reference proteome</keyword>
<feature type="compositionally biased region" description="Low complexity" evidence="1">
    <location>
        <begin position="266"/>
        <end position="276"/>
    </location>
</feature>
<feature type="region of interest" description="Disordered" evidence="1">
    <location>
        <begin position="498"/>
        <end position="739"/>
    </location>
</feature>
<feature type="compositionally biased region" description="Basic and acidic residues" evidence="1">
    <location>
        <begin position="637"/>
        <end position="649"/>
    </location>
</feature>
<accession>A0A3P7MN04</accession>
<evidence type="ECO:0000313" key="2">
    <source>
        <dbReference type="EMBL" id="VDN25033.1"/>
    </source>
</evidence>
<name>A0A3P7MN04_DIBLA</name>
<proteinExistence type="predicted"/>
<feature type="compositionally biased region" description="Polar residues" evidence="1">
    <location>
        <begin position="702"/>
        <end position="714"/>
    </location>
</feature>
<feature type="region of interest" description="Disordered" evidence="1">
    <location>
        <begin position="227"/>
        <end position="280"/>
    </location>
</feature>
<feature type="compositionally biased region" description="Basic residues" evidence="1">
    <location>
        <begin position="556"/>
        <end position="569"/>
    </location>
</feature>
<gene>
    <name evidence="2" type="ORF">DILT_LOCUS14551</name>
</gene>
<feature type="compositionally biased region" description="Polar residues" evidence="1">
    <location>
        <begin position="668"/>
        <end position="683"/>
    </location>
</feature>
<feature type="region of interest" description="Disordered" evidence="1">
    <location>
        <begin position="46"/>
        <end position="140"/>
    </location>
</feature>
<dbReference type="AlphaFoldDB" id="A0A3P7MN04"/>
<feature type="non-terminal residue" evidence="2">
    <location>
        <position position="739"/>
    </location>
</feature>
<reference evidence="2 3" key="1">
    <citation type="submission" date="2018-11" db="EMBL/GenBank/DDBJ databases">
        <authorList>
            <consortium name="Pathogen Informatics"/>
        </authorList>
    </citation>
    <scope>NUCLEOTIDE SEQUENCE [LARGE SCALE GENOMIC DNA]</scope>
</reference>
<feature type="region of interest" description="Disordered" evidence="1">
    <location>
        <begin position="1"/>
        <end position="22"/>
    </location>
</feature>
<organism evidence="2 3">
    <name type="scientific">Dibothriocephalus latus</name>
    <name type="common">Fish tapeworm</name>
    <name type="synonym">Diphyllobothrium latum</name>
    <dbReference type="NCBI Taxonomy" id="60516"/>
    <lineage>
        <taxon>Eukaryota</taxon>
        <taxon>Metazoa</taxon>
        <taxon>Spiralia</taxon>
        <taxon>Lophotrochozoa</taxon>
        <taxon>Platyhelminthes</taxon>
        <taxon>Cestoda</taxon>
        <taxon>Eucestoda</taxon>
        <taxon>Diphyllobothriidea</taxon>
        <taxon>Diphyllobothriidae</taxon>
        <taxon>Dibothriocephalus</taxon>
    </lineage>
</organism>
<dbReference type="OrthoDB" id="6265393at2759"/>
<feature type="compositionally biased region" description="Low complexity" evidence="1">
    <location>
        <begin position="120"/>
        <end position="130"/>
    </location>
</feature>
<protein>
    <submittedName>
        <fullName evidence="2">Uncharacterized protein</fullName>
    </submittedName>
</protein>
<evidence type="ECO:0000256" key="1">
    <source>
        <dbReference type="SAM" id="MobiDB-lite"/>
    </source>
</evidence>
<evidence type="ECO:0000313" key="3">
    <source>
        <dbReference type="Proteomes" id="UP000281553"/>
    </source>
</evidence>
<dbReference type="EMBL" id="UYRU01074775">
    <property type="protein sequence ID" value="VDN25033.1"/>
    <property type="molecule type" value="Genomic_DNA"/>
</dbReference>